<reference evidence="24" key="1">
    <citation type="submission" date="2025-08" db="UniProtKB">
        <authorList>
            <consortium name="RefSeq"/>
        </authorList>
    </citation>
    <scope>IDENTIFICATION</scope>
</reference>
<dbReference type="PRINTS" id="PR00019">
    <property type="entry name" value="LEURICHRPT"/>
</dbReference>
<dbReference type="InterPro" id="IPR003591">
    <property type="entry name" value="Leu-rich_rpt_typical-subtyp"/>
</dbReference>
<dbReference type="PROSITE" id="PS50011">
    <property type="entry name" value="PROTEIN_KINASE_DOM"/>
    <property type="match status" value="1"/>
</dbReference>
<dbReference type="SMART" id="SM00220">
    <property type="entry name" value="S_TKc"/>
    <property type="match status" value="1"/>
</dbReference>
<evidence type="ECO:0000256" key="13">
    <source>
        <dbReference type="ARBA" id="ARBA00022840"/>
    </source>
</evidence>
<dbReference type="InterPro" id="IPR050647">
    <property type="entry name" value="Plant_LRR-RLKs"/>
</dbReference>
<evidence type="ECO:0000256" key="15">
    <source>
        <dbReference type="ARBA" id="ARBA00023136"/>
    </source>
</evidence>
<dbReference type="InParanoid" id="A0A6J0PCM5"/>
<organism evidence="23 24">
    <name type="scientific">Elaeis guineensis var. tenera</name>
    <name type="common">Oil palm</name>
    <dbReference type="NCBI Taxonomy" id="51953"/>
    <lineage>
        <taxon>Eukaryota</taxon>
        <taxon>Viridiplantae</taxon>
        <taxon>Streptophyta</taxon>
        <taxon>Embryophyta</taxon>
        <taxon>Tracheophyta</taxon>
        <taxon>Spermatophyta</taxon>
        <taxon>Magnoliopsida</taxon>
        <taxon>Liliopsida</taxon>
        <taxon>Arecaceae</taxon>
        <taxon>Arecoideae</taxon>
        <taxon>Cocoseae</taxon>
        <taxon>Elaeidinae</taxon>
        <taxon>Elaeis</taxon>
    </lineage>
</organism>
<dbReference type="CDD" id="cd14066">
    <property type="entry name" value="STKc_IRAK"/>
    <property type="match status" value="1"/>
</dbReference>
<name>A0A6J0PCM5_ELAGV</name>
<dbReference type="GO" id="GO:0005524">
    <property type="term" value="F:ATP binding"/>
    <property type="evidence" value="ECO:0007669"/>
    <property type="project" value="UniProtKB-UniRule"/>
</dbReference>
<keyword evidence="10" id="KW-0677">Repeat</keyword>
<keyword evidence="9" id="KW-0732">Signal</keyword>
<keyword evidence="14 21" id="KW-1133">Transmembrane helix</keyword>
<keyword evidence="3" id="KW-1003">Cell membrane</keyword>
<dbReference type="Gene3D" id="1.10.510.10">
    <property type="entry name" value="Transferase(Phosphotransferase) domain 1"/>
    <property type="match status" value="1"/>
</dbReference>
<dbReference type="GO" id="GO:0033612">
    <property type="term" value="F:receptor serine/threonine kinase binding"/>
    <property type="evidence" value="ECO:0007669"/>
    <property type="project" value="TreeGrafter"/>
</dbReference>
<feature type="transmembrane region" description="Helical" evidence="21">
    <location>
        <begin position="557"/>
        <end position="581"/>
    </location>
</feature>
<evidence type="ECO:0000256" key="20">
    <source>
        <dbReference type="PROSITE-ProRule" id="PRU10141"/>
    </source>
</evidence>
<dbReference type="SUPFAM" id="SSF52047">
    <property type="entry name" value="RNI-like"/>
    <property type="match status" value="1"/>
</dbReference>
<dbReference type="FunFam" id="3.80.10.10:FF:000095">
    <property type="entry name" value="LRR receptor-like serine/threonine-protein kinase GSO1"/>
    <property type="match status" value="1"/>
</dbReference>
<accession>A0A6J0PCM5</accession>
<dbReference type="PROSITE" id="PS00108">
    <property type="entry name" value="PROTEIN_KINASE_ST"/>
    <property type="match status" value="1"/>
</dbReference>
<dbReference type="Gene3D" id="3.80.10.10">
    <property type="entry name" value="Ribonuclease Inhibitor"/>
    <property type="match status" value="4"/>
</dbReference>
<keyword evidence="15 21" id="KW-0472">Membrane</keyword>
<dbReference type="GO" id="GO:0004674">
    <property type="term" value="F:protein serine/threonine kinase activity"/>
    <property type="evidence" value="ECO:0007669"/>
    <property type="project" value="UniProtKB-KW"/>
</dbReference>
<dbReference type="AlphaFoldDB" id="A0A6J0PCM5"/>
<dbReference type="SUPFAM" id="SSF52058">
    <property type="entry name" value="L domain-like"/>
    <property type="match status" value="1"/>
</dbReference>
<dbReference type="Gene3D" id="3.30.200.20">
    <property type="entry name" value="Phosphorylase Kinase, domain 1"/>
    <property type="match status" value="1"/>
</dbReference>
<proteinExistence type="predicted"/>
<evidence type="ECO:0000256" key="10">
    <source>
        <dbReference type="ARBA" id="ARBA00022737"/>
    </source>
</evidence>
<sequence length="895" mass="98184">MLSGELPHSLINCRNLTSFLASYNGFGGMLPDVFSDLRGLEKLYLDDNNFVGELPWSIESLENLQALYLSGNGFNGSIPEGIGQCRSLITLSLWGNRFTGPIPPSIGDLRNLEFLYLGQNLLVGPLPPELGKCSSLVELGLQENLIGGSIPPEICDLRDLESLYLFKNQLEGTIPRDIGKMSSLVSLQLYNNSLSGEIPAEITLLRRLSSLSLAFNNLTGEVPPALGKSTAGGLVMLDLTGNDFYGPIPSDLCSGGNLTVLVVGRNHFNGSFPVEIAGCASLRRLILSHNCLQGNIPENLSSKLGTLYLDLSNNLFDGSIPPILGSWHNLSMLDISNNFFSGPIPPELGNLGNLQTLRISSNRLTGSIPSELGNCTKLLHLDLSENQLSGSIPMEIATLEKLQTLILSGNKLTGEIPDSFTSLEGLLELQLGNNMLDGTIPYSLGNLRYIYLALNLSNNRLTGQIPASLGNLDKLLMLDLSSNSLSGEIPSRLDNMISLSFVNISFNQLSGNLPTSWVKLLASSPDSFLGIPDLCLRGKDGSRCQKEIKQHDHRTRWVLLPVVVSGAVLLVAGLCAINYIAVRARRLSARHVSIRSVDSTEDLPGDLTYEDILRATEELSEKYVVGRGRHGTVYRTGFGIDKCWAVKKLDLSESSFSLELKILSLVKHRNIVRMAGNCIRDGFGFIVYEYMSGGTLFEVLHRRMPQVALDWNTRHRIALGIAQALSYLHHDCVPQIIHRDVKSNNILMDAELEPKIGDFGMAKIVNNSDVSSTISSIIGTLGYIAPETGYSTRLSEKCDVYSYGVVLLELLCRKLPVDPSFEDGVDIVRWIKSNLQKSDEWSPLGCLDEEIWYWEEDEKAKALKLLDLAISCTQLACEARPSMREAVRILFKLDG</sequence>
<keyword evidence="5" id="KW-0597">Phosphoprotein</keyword>
<dbReference type="OrthoDB" id="676979at2759"/>
<dbReference type="PANTHER" id="PTHR48056">
    <property type="entry name" value="LRR RECEPTOR-LIKE SERINE/THREONINE-PROTEIN KINASE-RELATED"/>
    <property type="match status" value="1"/>
</dbReference>
<dbReference type="KEGG" id="egu:105034821"/>
<dbReference type="GeneID" id="105034821"/>
<dbReference type="GO" id="GO:0005886">
    <property type="term" value="C:plasma membrane"/>
    <property type="evidence" value="ECO:0007669"/>
    <property type="project" value="UniProtKB-SubCell"/>
</dbReference>
<gene>
    <name evidence="24" type="primary">LOC105034821</name>
</gene>
<comment type="subcellular location">
    <subcellularLocation>
        <location evidence="1">Cell membrane</location>
        <topology evidence="1">Single-pass membrane protein</topology>
    </subcellularLocation>
</comment>
<dbReference type="SMART" id="SM00369">
    <property type="entry name" value="LRR_TYP"/>
    <property type="match status" value="9"/>
</dbReference>
<evidence type="ECO:0000259" key="22">
    <source>
        <dbReference type="PROSITE" id="PS50011"/>
    </source>
</evidence>
<evidence type="ECO:0000313" key="24">
    <source>
        <dbReference type="RefSeq" id="XP_019702661.1"/>
    </source>
</evidence>
<feature type="domain" description="Protein kinase" evidence="22">
    <location>
        <begin position="619"/>
        <end position="892"/>
    </location>
</feature>
<evidence type="ECO:0000256" key="21">
    <source>
        <dbReference type="SAM" id="Phobius"/>
    </source>
</evidence>
<keyword evidence="11 20" id="KW-0547">Nucleotide-binding</keyword>
<evidence type="ECO:0000256" key="6">
    <source>
        <dbReference type="ARBA" id="ARBA00022614"/>
    </source>
</evidence>
<dbReference type="FunFam" id="3.80.10.10:FF:000385">
    <property type="entry name" value="Leucine-rich repeat family protein"/>
    <property type="match status" value="1"/>
</dbReference>
<evidence type="ECO:0000256" key="1">
    <source>
        <dbReference type="ARBA" id="ARBA00004162"/>
    </source>
</evidence>
<evidence type="ECO:0000256" key="4">
    <source>
        <dbReference type="ARBA" id="ARBA00022527"/>
    </source>
</evidence>
<keyword evidence="13 20" id="KW-0067">ATP-binding</keyword>
<keyword evidence="4" id="KW-0723">Serine/threonine-protein kinase</keyword>
<dbReference type="InterPro" id="IPR017441">
    <property type="entry name" value="Protein_kinase_ATP_BS"/>
</dbReference>
<keyword evidence="23" id="KW-1185">Reference proteome</keyword>
<evidence type="ECO:0000256" key="14">
    <source>
        <dbReference type="ARBA" id="ARBA00022989"/>
    </source>
</evidence>
<evidence type="ECO:0000256" key="11">
    <source>
        <dbReference type="ARBA" id="ARBA00022741"/>
    </source>
</evidence>
<dbReference type="FunFam" id="1.10.510.10:FF:000417">
    <property type="entry name" value="Leucine-rich repeat receptor-like protein kinase"/>
    <property type="match status" value="1"/>
</dbReference>
<evidence type="ECO:0000256" key="17">
    <source>
        <dbReference type="ARBA" id="ARBA00023180"/>
    </source>
</evidence>
<evidence type="ECO:0000256" key="8">
    <source>
        <dbReference type="ARBA" id="ARBA00022692"/>
    </source>
</evidence>
<dbReference type="InterPro" id="IPR008271">
    <property type="entry name" value="Ser/Thr_kinase_AS"/>
</dbReference>
<comment type="catalytic activity">
    <reaction evidence="18">
        <text>L-threonyl-[protein] + ATP = O-phospho-L-threonyl-[protein] + ADP + H(+)</text>
        <dbReference type="Rhea" id="RHEA:46608"/>
        <dbReference type="Rhea" id="RHEA-COMP:11060"/>
        <dbReference type="Rhea" id="RHEA-COMP:11605"/>
        <dbReference type="ChEBI" id="CHEBI:15378"/>
        <dbReference type="ChEBI" id="CHEBI:30013"/>
        <dbReference type="ChEBI" id="CHEBI:30616"/>
        <dbReference type="ChEBI" id="CHEBI:61977"/>
        <dbReference type="ChEBI" id="CHEBI:456216"/>
        <dbReference type="EC" id="2.7.11.1"/>
    </reaction>
</comment>
<protein>
    <recommendedName>
        <fullName evidence="2">non-specific serine/threonine protein kinase</fullName>
        <ecNumber evidence="2">2.7.11.1</ecNumber>
    </recommendedName>
</protein>
<dbReference type="PROSITE" id="PS00107">
    <property type="entry name" value="PROTEIN_KINASE_ATP"/>
    <property type="match status" value="1"/>
</dbReference>
<evidence type="ECO:0000256" key="18">
    <source>
        <dbReference type="ARBA" id="ARBA00047899"/>
    </source>
</evidence>
<dbReference type="Pfam" id="PF00069">
    <property type="entry name" value="Pkinase"/>
    <property type="match status" value="1"/>
</dbReference>
<dbReference type="Proteomes" id="UP000504607">
    <property type="component" value="Unplaced"/>
</dbReference>
<evidence type="ECO:0000256" key="3">
    <source>
        <dbReference type="ARBA" id="ARBA00022475"/>
    </source>
</evidence>
<evidence type="ECO:0000256" key="9">
    <source>
        <dbReference type="ARBA" id="ARBA00022729"/>
    </source>
</evidence>
<evidence type="ECO:0000256" key="16">
    <source>
        <dbReference type="ARBA" id="ARBA00023170"/>
    </source>
</evidence>
<dbReference type="Pfam" id="PF00560">
    <property type="entry name" value="LRR_1"/>
    <property type="match status" value="10"/>
</dbReference>
<feature type="binding site" evidence="20">
    <location>
        <position position="648"/>
    </location>
    <ligand>
        <name>ATP</name>
        <dbReference type="ChEBI" id="CHEBI:30616"/>
    </ligand>
</feature>
<keyword evidence="17" id="KW-0325">Glycoprotein</keyword>
<evidence type="ECO:0000256" key="12">
    <source>
        <dbReference type="ARBA" id="ARBA00022777"/>
    </source>
</evidence>
<evidence type="ECO:0000256" key="2">
    <source>
        <dbReference type="ARBA" id="ARBA00012513"/>
    </source>
</evidence>
<dbReference type="InterPro" id="IPR001611">
    <property type="entry name" value="Leu-rich_rpt"/>
</dbReference>
<dbReference type="InterPro" id="IPR011009">
    <property type="entry name" value="Kinase-like_dom_sf"/>
</dbReference>
<dbReference type="InterPro" id="IPR032675">
    <property type="entry name" value="LRR_dom_sf"/>
</dbReference>
<evidence type="ECO:0000256" key="5">
    <source>
        <dbReference type="ARBA" id="ARBA00022553"/>
    </source>
</evidence>
<keyword evidence="8 21" id="KW-0812">Transmembrane</keyword>
<dbReference type="SUPFAM" id="SSF56112">
    <property type="entry name" value="Protein kinase-like (PK-like)"/>
    <property type="match status" value="1"/>
</dbReference>
<keyword evidence="7" id="KW-0808">Transferase</keyword>
<keyword evidence="12" id="KW-0418">Kinase</keyword>
<dbReference type="RefSeq" id="XP_019702661.1">
    <property type="nucleotide sequence ID" value="XM_019847102.2"/>
</dbReference>
<evidence type="ECO:0000313" key="23">
    <source>
        <dbReference type="Proteomes" id="UP000504607"/>
    </source>
</evidence>
<keyword evidence="6" id="KW-0433">Leucine-rich repeat</keyword>
<dbReference type="Pfam" id="PF13855">
    <property type="entry name" value="LRR_8"/>
    <property type="match status" value="2"/>
</dbReference>
<comment type="catalytic activity">
    <reaction evidence="19">
        <text>L-seryl-[protein] + ATP = O-phospho-L-seryl-[protein] + ADP + H(+)</text>
        <dbReference type="Rhea" id="RHEA:17989"/>
        <dbReference type="Rhea" id="RHEA-COMP:9863"/>
        <dbReference type="Rhea" id="RHEA-COMP:11604"/>
        <dbReference type="ChEBI" id="CHEBI:15378"/>
        <dbReference type="ChEBI" id="CHEBI:29999"/>
        <dbReference type="ChEBI" id="CHEBI:30616"/>
        <dbReference type="ChEBI" id="CHEBI:83421"/>
        <dbReference type="ChEBI" id="CHEBI:456216"/>
        <dbReference type="EC" id="2.7.11.1"/>
    </reaction>
</comment>
<keyword evidence="16" id="KW-0675">Receptor</keyword>
<evidence type="ECO:0000256" key="19">
    <source>
        <dbReference type="ARBA" id="ARBA00048679"/>
    </source>
</evidence>
<dbReference type="InterPro" id="IPR000719">
    <property type="entry name" value="Prot_kinase_dom"/>
</dbReference>
<dbReference type="EC" id="2.7.11.1" evidence="2"/>
<dbReference type="PANTHER" id="PTHR48056:SF36">
    <property type="entry name" value="OS10G0155800 PROTEIN"/>
    <property type="match status" value="1"/>
</dbReference>
<evidence type="ECO:0000256" key="7">
    <source>
        <dbReference type="ARBA" id="ARBA00022679"/>
    </source>
</evidence>